<accession>A0ABR3ASN8</accession>
<reference evidence="2 3" key="1">
    <citation type="submission" date="2024-04" db="EMBL/GenBank/DDBJ databases">
        <title>Symmetric and asymmetric DNA N6-adenine methylation regulates different biological responses in Mucorales.</title>
        <authorList>
            <consortium name="Lawrence Berkeley National Laboratory"/>
            <person name="Lax C."/>
            <person name="Mondo S.J."/>
            <person name="Osorio-Concepcion M."/>
            <person name="Muszewska A."/>
            <person name="Corrochano-Luque M."/>
            <person name="Gutierrez G."/>
            <person name="Riley R."/>
            <person name="Lipzen A."/>
            <person name="Guo J."/>
            <person name="Hundley H."/>
            <person name="Amirebrahimi M."/>
            <person name="Ng V."/>
            <person name="Lorenzo-Gutierrez D."/>
            <person name="Binder U."/>
            <person name="Yang J."/>
            <person name="Song Y."/>
            <person name="Canovas D."/>
            <person name="Navarro E."/>
            <person name="Freitag M."/>
            <person name="Gabaldon T."/>
            <person name="Grigoriev I.V."/>
            <person name="Corrochano L.M."/>
            <person name="Nicolas F.E."/>
            <person name="Garre V."/>
        </authorList>
    </citation>
    <scope>NUCLEOTIDE SEQUENCE [LARGE SCALE GENOMIC DNA]</scope>
    <source>
        <strain evidence="2 3">L51</strain>
    </source>
</reference>
<dbReference type="InterPro" id="IPR011990">
    <property type="entry name" value="TPR-like_helical_dom_sf"/>
</dbReference>
<evidence type="ECO:0000313" key="3">
    <source>
        <dbReference type="Proteomes" id="UP001448207"/>
    </source>
</evidence>
<organism evidence="2 3">
    <name type="scientific">Phycomyces blakesleeanus</name>
    <dbReference type="NCBI Taxonomy" id="4837"/>
    <lineage>
        <taxon>Eukaryota</taxon>
        <taxon>Fungi</taxon>
        <taxon>Fungi incertae sedis</taxon>
        <taxon>Mucoromycota</taxon>
        <taxon>Mucoromycotina</taxon>
        <taxon>Mucoromycetes</taxon>
        <taxon>Mucorales</taxon>
        <taxon>Phycomycetaceae</taxon>
        <taxon>Phycomyces</taxon>
    </lineage>
</organism>
<keyword evidence="3" id="KW-1185">Reference proteome</keyword>
<dbReference type="EMBL" id="JBCLYO010000019">
    <property type="protein sequence ID" value="KAL0080969.1"/>
    <property type="molecule type" value="Genomic_DNA"/>
</dbReference>
<dbReference type="Gene3D" id="1.25.40.10">
    <property type="entry name" value="Tetratricopeptide repeat domain"/>
    <property type="match status" value="1"/>
</dbReference>
<proteinExistence type="predicted"/>
<dbReference type="Proteomes" id="UP001448207">
    <property type="component" value="Unassembled WGS sequence"/>
</dbReference>
<protein>
    <submittedName>
        <fullName evidence="2">Uncharacterized protein</fullName>
    </submittedName>
</protein>
<comment type="caution">
    <text evidence="2">The sequence shown here is derived from an EMBL/GenBank/DDBJ whole genome shotgun (WGS) entry which is preliminary data.</text>
</comment>
<name>A0ABR3ASN8_PHYBL</name>
<gene>
    <name evidence="2" type="ORF">J3Q64DRAFT_1644003</name>
</gene>
<feature type="region of interest" description="Disordered" evidence="1">
    <location>
        <begin position="588"/>
        <end position="609"/>
    </location>
</feature>
<dbReference type="PANTHER" id="PTHR31859:SF1">
    <property type="entry name" value="TETRATRICOPEPTIDE REPEAT PROTEIN 39C"/>
    <property type="match status" value="1"/>
</dbReference>
<sequence>MLQDILNVRKALDLFLDSRIPEAEAILAPHRKKSMYYSLGHAFILFLKSMMTFQQTDIQTALDALKDTVQIANGLRRKDGSWLAWVKGNSVNDIKDMSRVHRHAELVFAESYLLKALLSILNDESLVSFLREGLHVRNSYNTYKILEKYVSFVDQEAAEGKDVSAYGLDDHFTSGVALGVGCFNIMLSMLPTSVLRVVEFIGFSSDRAHGLSMLESIGGWEDYRGTEGLPTPQTQDEGLRRQFCDMVLMAYHIMLSKVVPLSDADPEIASKVLAYNLGLYPSGVFFLFFSGRQLSSLGQFEDAKDQYRRAIDTQKDWKQLQHMCFWELGLLHLMQHQWQEGAKVYAMLTIESNWSKAVYTYLEATALHLYTQSQSRSDPVIVKKVATMMRSVDGAKQKIAGKSIPLEKFVARKSRKFISQDNYLVLPDLELLSALGTLEFMPSEVLRSNINRINRLLETLQSTRDDDICLAHYLRAQLTRLLIDRSPQASRKVLEQNHKVSIDTVMAHAPRVTLDHYIYYFTHYENARMMISKQLYTEAETEIQSILRTSEKRSYNMGATSRAKSKYSLESVLLFKCHNCLAEIKALNNDNDNNSGSSSSDFEDAVQEF</sequence>
<dbReference type="Pfam" id="PF10300">
    <property type="entry name" value="Iml2-TPR_39"/>
    <property type="match status" value="1"/>
</dbReference>
<feature type="compositionally biased region" description="Low complexity" evidence="1">
    <location>
        <begin position="588"/>
        <end position="600"/>
    </location>
</feature>
<dbReference type="PANTHER" id="PTHR31859">
    <property type="entry name" value="TETRATRICOPEPTIDE REPEAT PROTEIN 39 FAMILY MEMBER"/>
    <property type="match status" value="1"/>
</dbReference>
<evidence type="ECO:0000313" key="2">
    <source>
        <dbReference type="EMBL" id="KAL0080969.1"/>
    </source>
</evidence>
<dbReference type="SUPFAM" id="SSF48452">
    <property type="entry name" value="TPR-like"/>
    <property type="match status" value="1"/>
</dbReference>
<evidence type="ECO:0000256" key="1">
    <source>
        <dbReference type="SAM" id="MobiDB-lite"/>
    </source>
</evidence>
<dbReference type="InterPro" id="IPR019412">
    <property type="entry name" value="IML2/TPR_39"/>
</dbReference>